<reference evidence="2 3" key="1">
    <citation type="submission" date="2024-05" db="EMBL/GenBank/DDBJ databases">
        <title>A high-quality chromosomal-level genome assembly of Topmouth culter (Culter alburnus).</title>
        <authorList>
            <person name="Zhao H."/>
        </authorList>
    </citation>
    <scope>NUCLEOTIDE SEQUENCE [LARGE SCALE GENOMIC DNA]</scope>
    <source>
        <strain evidence="2">CATC2023</strain>
        <tissue evidence="2">Muscle</tissue>
    </source>
</reference>
<feature type="compositionally biased region" description="Polar residues" evidence="1">
    <location>
        <begin position="244"/>
        <end position="263"/>
    </location>
</feature>
<feature type="region of interest" description="Disordered" evidence="1">
    <location>
        <begin position="125"/>
        <end position="263"/>
    </location>
</feature>
<evidence type="ECO:0000256" key="1">
    <source>
        <dbReference type="SAM" id="MobiDB-lite"/>
    </source>
</evidence>
<sequence>MAPGATSQQCTVCYKQIGSASKSCKHCGITVKQKKSLEHQKLKFDHQWAAKLKKDGNICKIMNSVDLILHKLELLGVSPMLFITTQKGQHRSTKVLVKSSYIQSHPSVPVMQRLYEAVTRGNTSASVSNTSASASSDPPSVSNTSASASSEPASVSNTSASAFNTSASASSDPALVSNTSASASSEPASVSNTSASAFNTSASASSDPALVSNTSASASSDPPSVSNDPASASINSTTAANHPASVSSNSAFETSGTASLSNDPTPAFNDHISVPNDSAFTVNISNVFYKPIKRKGRQIHNGKKRISFSLAALRILVNWSNDAENSALHHRNKLLCEIYSNRKQLF</sequence>
<dbReference type="EMBL" id="JAWDJR010000010">
    <property type="protein sequence ID" value="KAK9967232.1"/>
    <property type="molecule type" value="Genomic_DNA"/>
</dbReference>
<feature type="compositionally biased region" description="Low complexity" evidence="1">
    <location>
        <begin position="125"/>
        <end position="241"/>
    </location>
</feature>
<comment type="caution">
    <text evidence="2">The sequence shown here is derived from an EMBL/GenBank/DDBJ whole genome shotgun (WGS) entry which is preliminary data.</text>
</comment>
<accession>A0AAW2A0X5</accession>
<keyword evidence="3" id="KW-1185">Reference proteome</keyword>
<dbReference type="AlphaFoldDB" id="A0AAW2A0X5"/>
<organism evidence="2 3">
    <name type="scientific">Culter alburnus</name>
    <name type="common">Topmouth culter</name>
    <dbReference type="NCBI Taxonomy" id="194366"/>
    <lineage>
        <taxon>Eukaryota</taxon>
        <taxon>Metazoa</taxon>
        <taxon>Chordata</taxon>
        <taxon>Craniata</taxon>
        <taxon>Vertebrata</taxon>
        <taxon>Euteleostomi</taxon>
        <taxon>Actinopterygii</taxon>
        <taxon>Neopterygii</taxon>
        <taxon>Teleostei</taxon>
        <taxon>Ostariophysi</taxon>
        <taxon>Cypriniformes</taxon>
        <taxon>Xenocyprididae</taxon>
        <taxon>Xenocypridinae</taxon>
        <taxon>Culter</taxon>
    </lineage>
</organism>
<dbReference type="Proteomes" id="UP001479290">
    <property type="component" value="Unassembled WGS sequence"/>
</dbReference>
<proteinExistence type="predicted"/>
<gene>
    <name evidence="2" type="ORF">ABG768_001640</name>
</gene>
<evidence type="ECO:0000313" key="2">
    <source>
        <dbReference type="EMBL" id="KAK9967232.1"/>
    </source>
</evidence>
<protein>
    <submittedName>
        <fullName evidence="2">Uncharacterized protein</fullName>
    </submittedName>
</protein>
<evidence type="ECO:0000313" key="3">
    <source>
        <dbReference type="Proteomes" id="UP001479290"/>
    </source>
</evidence>
<name>A0AAW2A0X5_CULAL</name>